<dbReference type="Pfam" id="PF13558">
    <property type="entry name" value="SbcC_Walker_B"/>
    <property type="match status" value="1"/>
</dbReference>
<feature type="region of interest" description="Disordered" evidence="5">
    <location>
        <begin position="675"/>
        <end position="700"/>
    </location>
</feature>
<dbReference type="eggNOG" id="COG0419">
    <property type="taxonomic scope" value="Bacteria"/>
</dbReference>
<feature type="region of interest" description="Disordered" evidence="5">
    <location>
        <begin position="978"/>
        <end position="1002"/>
    </location>
</feature>
<gene>
    <name evidence="7" type="ordered locus">SCATT_03870</name>
</gene>
<accession>F8JVZ2</accession>
<keyword evidence="7" id="KW-0378">Hydrolase</keyword>
<evidence type="ECO:0000256" key="3">
    <source>
        <dbReference type="ARBA" id="ARBA00013368"/>
    </source>
</evidence>
<keyword evidence="7" id="KW-0269">Exonuclease</keyword>
<evidence type="ECO:0000256" key="1">
    <source>
        <dbReference type="ARBA" id="ARBA00006930"/>
    </source>
</evidence>
<reference evidence="8" key="1">
    <citation type="submission" date="2011-12" db="EMBL/GenBank/DDBJ databases">
        <title>Complete genome sequence of Streptomyces cattleya strain DSM 46488.</title>
        <authorList>
            <person name="Ou H.-Y."/>
            <person name="Li P."/>
            <person name="Zhao C."/>
            <person name="O'Hagan D."/>
            <person name="Deng Z."/>
        </authorList>
    </citation>
    <scope>NUCLEOTIDE SEQUENCE [LARGE SCALE GENOMIC DNA]</scope>
    <source>
        <strain evidence="8">ATCC 35852 / DSM 46488 / JCM 4925 / NBRC 14057 / NRRL 8057</strain>
    </source>
</reference>
<organism evidence="7 8">
    <name type="scientific">Streptantibioticus cattleyicolor (strain ATCC 35852 / DSM 46488 / JCM 4925 / NBRC 14057 / NRRL 8057)</name>
    <name type="common">Streptomyces cattleya</name>
    <dbReference type="NCBI Taxonomy" id="1003195"/>
    <lineage>
        <taxon>Bacteria</taxon>
        <taxon>Bacillati</taxon>
        <taxon>Actinomycetota</taxon>
        <taxon>Actinomycetes</taxon>
        <taxon>Kitasatosporales</taxon>
        <taxon>Streptomycetaceae</taxon>
        <taxon>Streptantibioticus</taxon>
    </lineage>
</organism>
<dbReference type="GO" id="GO:0016887">
    <property type="term" value="F:ATP hydrolysis activity"/>
    <property type="evidence" value="ECO:0007669"/>
    <property type="project" value="InterPro"/>
</dbReference>
<keyword evidence="4" id="KW-0175">Coiled coil</keyword>
<dbReference type="PANTHER" id="PTHR32114">
    <property type="entry name" value="ABC TRANSPORTER ABCH.3"/>
    <property type="match status" value="1"/>
</dbReference>
<feature type="region of interest" description="Disordered" evidence="5">
    <location>
        <begin position="343"/>
        <end position="364"/>
    </location>
</feature>
<evidence type="ECO:0000313" key="7">
    <source>
        <dbReference type="EMBL" id="AEW92758.1"/>
    </source>
</evidence>
<evidence type="ECO:0000256" key="4">
    <source>
        <dbReference type="SAM" id="Coils"/>
    </source>
</evidence>
<feature type="coiled-coil region" evidence="4">
    <location>
        <begin position="265"/>
        <end position="322"/>
    </location>
</feature>
<dbReference type="EMBL" id="CP003219">
    <property type="protein sequence ID" value="AEW92758.1"/>
    <property type="molecule type" value="Genomic_DNA"/>
</dbReference>
<dbReference type="KEGG" id="scy:SCATT_03870"/>
<proteinExistence type="inferred from homology"/>
<feature type="region of interest" description="Disordered" evidence="5">
    <location>
        <begin position="89"/>
        <end position="113"/>
    </location>
</feature>
<dbReference type="HOGENOM" id="CLU_004785_2_0_11"/>
<evidence type="ECO:0000256" key="5">
    <source>
        <dbReference type="SAM" id="MobiDB-lite"/>
    </source>
</evidence>
<dbReference type="PATRIC" id="fig|1003195.11.peg.2016"/>
<dbReference type="OrthoDB" id="9795626at2"/>
<dbReference type="KEGG" id="sct:SCAT_0375"/>
<evidence type="ECO:0000259" key="6">
    <source>
        <dbReference type="Pfam" id="PF13476"/>
    </source>
</evidence>
<dbReference type="InterPro" id="IPR038729">
    <property type="entry name" value="Rad50/SbcC_AAA"/>
</dbReference>
<dbReference type="PANTHER" id="PTHR32114:SF2">
    <property type="entry name" value="ABC TRANSPORTER ABCH.3"/>
    <property type="match status" value="1"/>
</dbReference>
<feature type="region of interest" description="Disordered" evidence="5">
    <location>
        <begin position="728"/>
        <end position="753"/>
    </location>
</feature>
<accession>G8WNJ6</accession>
<dbReference type="Proteomes" id="UP000007842">
    <property type="component" value="Chromosome"/>
</dbReference>
<dbReference type="Gene3D" id="3.40.50.300">
    <property type="entry name" value="P-loop containing nucleotide triphosphate hydrolases"/>
    <property type="match status" value="2"/>
</dbReference>
<evidence type="ECO:0000256" key="2">
    <source>
        <dbReference type="ARBA" id="ARBA00011322"/>
    </source>
</evidence>
<dbReference type="Pfam" id="PF13476">
    <property type="entry name" value="AAA_23"/>
    <property type="match status" value="1"/>
</dbReference>
<comment type="similarity">
    <text evidence="1">Belongs to the SMC family. SbcC subfamily.</text>
</comment>
<keyword evidence="7" id="KW-0540">Nuclease</keyword>
<dbReference type="AlphaFoldDB" id="F8JVZ2"/>
<protein>
    <recommendedName>
        <fullName evidence="3">Nuclease SbcCD subunit C</fullName>
    </recommendedName>
</protein>
<dbReference type="InterPro" id="IPR027417">
    <property type="entry name" value="P-loop_NTPase"/>
</dbReference>
<feature type="compositionally biased region" description="Basic and acidic residues" evidence="5">
    <location>
        <begin position="993"/>
        <end position="1002"/>
    </location>
</feature>
<dbReference type="STRING" id="1003195.SCATT_03870"/>
<feature type="coiled-coil region" evidence="4">
    <location>
        <begin position="538"/>
        <end position="650"/>
    </location>
</feature>
<feature type="compositionally biased region" description="Basic and acidic residues" evidence="5">
    <location>
        <begin position="89"/>
        <end position="99"/>
    </location>
</feature>
<name>F8JVZ2_STREN</name>
<keyword evidence="8" id="KW-1185">Reference proteome</keyword>
<dbReference type="SUPFAM" id="SSF52540">
    <property type="entry name" value="P-loop containing nucleoside triphosphate hydrolases"/>
    <property type="match status" value="1"/>
</dbReference>
<dbReference type="GO" id="GO:0004527">
    <property type="term" value="F:exonuclease activity"/>
    <property type="evidence" value="ECO:0007669"/>
    <property type="project" value="UniProtKB-KW"/>
</dbReference>
<evidence type="ECO:0000313" key="8">
    <source>
        <dbReference type="Proteomes" id="UP000007842"/>
    </source>
</evidence>
<sequence length="1002" mass="108016">MRLHRMTVTAFGPYRGTCEIDFDRLSAAGLFLLHGATGAGKTSVLDAVCYALYGGVPGTRQVTRLRSDHADPNTPTEVVLELTVGDRRLELTRRPEQPRPKKRGAGTTAEKAVSRLRERLPSGEWKALSRSHQEIGEEITGLLGMSREQFCQVVLLPQGDFARFLRADADDRERLLGRLFDTGRFGAAESWLADRRRAAEQRVRAHDERLLALAERIGQAAGPAAETPLPDLAPGEPGTAETVLAWAAAARVTAREHRQAAALALQAAEGAHVAAQAALDEARETAHLQARHHAARTRLAALDALRDETEQARTRLDRAAAADAVTPLLDAHAAAVREHQRAQATEAAARDRLPDGLATADPERLTAKEHQARRRLGTLDAARRAAERAAALTAERDRLDRDAAADEELDREATAWLSGWPPVRDRLARRIDAAHEAAARAEQLAARLDGAHRRLDAARRRDESRQAARDAEARLLRAREEAATAQERWLDLKERRLRGIAAELAAALAPGAPCPVCGAADHPAPATAGAGHVDRAAEEAAHTAYRRAEEERARAEAQCHTLGERLAAALTEAGDDPAARLAAEADELAAAHTEARRAAADLHAAREELTRAEREHAERLALQQQARSRTAARTSRREALERELAALRAELTDPGEADRLAAHARALAEAATAARDTAAAGHRRAEAEGRLAEAARRAGFTGPDEAAAAVLDPATRHRLRRRVEEHHAATAAATAELADPQVRSAADRPAADPEACRRALEAAATRLRTAYAADQTARTRCADLDRLGAQATRHAAELAPLRAEHTRLRRLALLATGQSAENELRMTLESYVLAARLEQVAAAASLRLHRMSGGRYTLEHTDARRSGRGRSGLGLQVIDAWTGTARDTATLSGGETFSASLALALGLADVVTAEAGGHSRLDTLFIDEGFGSLDEQTLDEVLDVLDGLRERDRTVGIVSHVADLRHRIPAQLQVVKGRDGSTVRHRTAAGHADSGRRSSGEE</sequence>
<dbReference type="GO" id="GO:0006302">
    <property type="term" value="P:double-strand break repair"/>
    <property type="evidence" value="ECO:0007669"/>
    <property type="project" value="InterPro"/>
</dbReference>
<feature type="coiled-coil region" evidence="4">
    <location>
        <begin position="382"/>
        <end position="488"/>
    </location>
</feature>
<feature type="compositionally biased region" description="Basic and acidic residues" evidence="5">
    <location>
        <begin position="683"/>
        <end position="696"/>
    </location>
</feature>
<comment type="subunit">
    <text evidence="2">Heterodimer of SbcC and SbcD.</text>
</comment>
<dbReference type="RefSeq" id="WP_014141151.1">
    <property type="nucleotide sequence ID" value="NC_016111.1"/>
</dbReference>
<feature type="domain" description="Rad50/SbcC-type AAA" evidence="6">
    <location>
        <begin position="6"/>
        <end position="175"/>
    </location>
</feature>